<gene>
    <name evidence="1" type="ORF">EHS25_001306</name>
</gene>
<dbReference type="EMBL" id="RSCD01000010">
    <property type="protein sequence ID" value="RSH90701.1"/>
    <property type="molecule type" value="Genomic_DNA"/>
</dbReference>
<accession>A0A427YHZ7</accession>
<evidence type="ECO:0000313" key="2">
    <source>
        <dbReference type="Proteomes" id="UP000279259"/>
    </source>
</evidence>
<protein>
    <submittedName>
        <fullName evidence="1">Uncharacterized protein</fullName>
    </submittedName>
</protein>
<comment type="caution">
    <text evidence="1">The sequence shown here is derived from an EMBL/GenBank/DDBJ whole genome shotgun (WGS) entry which is preliminary data.</text>
</comment>
<reference evidence="1 2" key="1">
    <citation type="submission" date="2018-11" db="EMBL/GenBank/DDBJ databases">
        <title>Genome sequence of Saitozyma podzolica DSM 27192.</title>
        <authorList>
            <person name="Aliyu H."/>
            <person name="Gorte O."/>
            <person name="Ochsenreither K."/>
        </authorList>
    </citation>
    <scope>NUCLEOTIDE SEQUENCE [LARGE SCALE GENOMIC DNA]</scope>
    <source>
        <strain evidence="1 2">DSM 27192</strain>
    </source>
</reference>
<organism evidence="1 2">
    <name type="scientific">Saitozyma podzolica</name>
    <dbReference type="NCBI Taxonomy" id="1890683"/>
    <lineage>
        <taxon>Eukaryota</taxon>
        <taxon>Fungi</taxon>
        <taxon>Dikarya</taxon>
        <taxon>Basidiomycota</taxon>
        <taxon>Agaricomycotina</taxon>
        <taxon>Tremellomycetes</taxon>
        <taxon>Tremellales</taxon>
        <taxon>Trimorphomycetaceae</taxon>
        <taxon>Saitozyma</taxon>
    </lineage>
</organism>
<sequence>MSEPATADQTMQLDPEPVGGWEAHEAARQREEDLTNAYEIDDYETGERLSLMYSATSRHRVDHNRELFDPPLKIEWSVVDEESSGDDLSAFMMTVPMPRLLRVRIFDGETSRTRYLSDGLASALVLAFREHAPREYVHTETNLKHRIFFAMQQLQTETDFKPHNLRDYVSAKGGSKFDSGGSWLIKVGPDGGGDISQTIRFQLEKPPGWHPAMYDDDILLSDLSRNLATNPAGASMGSSDNPSS</sequence>
<dbReference type="OrthoDB" id="10343523at2759"/>
<proteinExistence type="predicted"/>
<dbReference type="AlphaFoldDB" id="A0A427YHZ7"/>
<evidence type="ECO:0000313" key="1">
    <source>
        <dbReference type="EMBL" id="RSH90701.1"/>
    </source>
</evidence>
<keyword evidence="2" id="KW-1185">Reference proteome</keyword>
<name>A0A427YHZ7_9TREE</name>
<dbReference type="Proteomes" id="UP000279259">
    <property type="component" value="Unassembled WGS sequence"/>
</dbReference>